<dbReference type="InParanoid" id="A0A0H2S3E3"/>
<keyword evidence="1" id="KW-0472">Membrane</keyword>
<dbReference type="InterPro" id="IPR027417">
    <property type="entry name" value="P-loop_NTPase"/>
</dbReference>
<dbReference type="InterPro" id="IPR045063">
    <property type="entry name" value="Dynamin_N"/>
</dbReference>
<proteinExistence type="predicted"/>
<reference evidence="3 4" key="1">
    <citation type="submission" date="2015-04" db="EMBL/GenBank/DDBJ databases">
        <title>Complete genome sequence of Schizopora paradoxa KUC8140, a cosmopolitan wood degrader in East Asia.</title>
        <authorList>
            <consortium name="DOE Joint Genome Institute"/>
            <person name="Min B."/>
            <person name="Park H."/>
            <person name="Jang Y."/>
            <person name="Kim J.-J."/>
            <person name="Kim K.H."/>
            <person name="Pangilinan J."/>
            <person name="Lipzen A."/>
            <person name="Riley R."/>
            <person name="Grigoriev I.V."/>
            <person name="Spatafora J.W."/>
            <person name="Choi I.-G."/>
        </authorList>
    </citation>
    <scope>NUCLEOTIDE SEQUENCE [LARGE SCALE GENOMIC DNA]</scope>
    <source>
        <strain evidence="3 4">KUC8140</strain>
    </source>
</reference>
<evidence type="ECO:0000259" key="2">
    <source>
        <dbReference type="Pfam" id="PF00350"/>
    </source>
</evidence>
<dbReference type="Proteomes" id="UP000053477">
    <property type="component" value="Unassembled WGS sequence"/>
</dbReference>
<dbReference type="Pfam" id="PF00350">
    <property type="entry name" value="Dynamin_N"/>
    <property type="match status" value="1"/>
</dbReference>
<accession>A0A0H2S3E3</accession>
<keyword evidence="1" id="KW-1133">Transmembrane helix</keyword>
<keyword evidence="1" id="KW-0812">Transmembrane</keyword>
<sequence length="1124" mass="127052">MDAVTTGLSIIKDVSKSLMAKLEQIEQLEKHELEFARDYRTSIRVLAEETNGIELQLFEIIETGDSVAVSKLLGSEGGSYGALTDLSKSLHSVHKFLKQKDVAVAELLTKLPARKGKSMSRIIVEVLTANNREASFNDAKEGALATLAAHSEELQRRFLNFRNLHEIVSARKSTTSLEFSPGDFMMDHKDRGFLRREIGFASNAHPFHLTLTESLALQIASDIDLSSSASAESGLYPSLMREKGLFWVQENLQNPSTFSNVGDLQVSLLENLAKNIHPKSSPTEPVTKASLGGLGDIQSNDNQAIHLEGINDMILKEIKRIKEQRFCIAICGMVKAGKSTFLNAIIGQDILPSDGFVTTTAWPCRIRHVAGLAKPMLTLDPKYLQSRALELQKKKYGARMEHYKPPIEENRYDALFEAVPDGPILAPTSKNIREAEEALGIYRNWIDLHANTKRNLKRIEGPNFALPDKAEGAEDVTDLLGLINDIVRLCWRFHVPLEKSHKLCGEWPLLTVEFDAFRSERNTVQVFEFLDLPGFGEKTDFFEFEELVREAAGEANAIVPIVSFNEFARDEWRQQLSRILKTVIGGPPDLVLCSYLDCVPRERVNDMAFDIAKTFAPYNENCLDLVSTCATRRGISARLLLQVSEGMKPDFSDITRGDSLFHDCAKEILGSSSKLAKRKFDRMSLEQWKDAIRKELDKSRLPATISRLIRDLVAVSQKNLLIKANEVLRKQIQKNYLYQYRSVEAARRSQLAFEEAVKEFHRVKNTLLSILATWVREQELEKKKTRDNLSQGFTHSRDEYRRILDDIVDNRIKEFALSGKMIIISEAENSAEKLEFISPFHADLFLDTIKGDVSGKLANAKEKLVEFVRNLASSSHSSYFRSLTEKIKKSIGNNDLTLQFKDDLIGDLEEKGSNIQALTSRFLQIRKNAMHKAAIRHTPRTAFQAIEASIAKPLIPSSSSMIEVLKNENELEDAADDINSSQRSNKLDELGFMLRAPITILASVAWVIGVGFWPFMKQSEKIFMRKTDFTEQLHKHLLSVFFEDLQEEGRETLELIMDKSWRMAKSVVEEKLKSEDMRYENEKILKQNGRDRANDQLTALLPPLLNYLAAESALAQLHSECVKL</sequence>
<dbReference type="EMBL" id="KQ085918">
    <property type="protein sequence ID" value="KLO16273.1"/>
    <property type="molecule type" value="Genomic_DNA"/>
</dbReference>
<protein>
    <recommendedName>
        <fullName evidence="2">Dynamin N-terminal domain-containing protein</fullName>
    </recommendedName>
</protein>
<evidence type="ECO:0000313" key="4">
    <source>
        <dbReference type="Proteomes" id="UP000053477"/>
    </source>
</evidence>
<keyword evidence="4" id="KW-1185">Reference proteome</keyword>
<feature type="domain" description="Dynamin N-terminal" evidence="2">
    <location>
        <begin position="328"/>
        <end position="578"/>
    </location>
</feature>
<dbReference type="AlphaFoldDB" id="A0A0H2S3E3"/>
<organism evidence="3 4">
    <name type="scientific">Schizopora paradoxa</name>
    <dbReference type="NCBI Taxonomy" id="27342"/>
    <lineage>
        <taxon>Eukaryota</taxon>
        <taxon>Fungi</taxon>
        <taxon>Dikarya</taxon>
        <taxon>Basidiomycota</taxon>
        <taxon>Agaricomycotina</taxon>
        <taxon>Agaricomycetes</taxon>
        <taxon>Hymenochaetales</taxon>
        <taxon>Schizoporaceae</taxon>
        <taxon>Schizopora</taxon>
    </lineage>
</organism>
<feature type="transmembrane region" description="Helical" evidence="1">
    <location>
        <begin position="992"/>
        <end position="1016"/>
    </location>
</feature>
<name>A0A0H2S3E3_9AGAM</name>
<dbReference type="SUPFAM" id="SSF52540">
    <property type="entry name" value="P-loop containing nucleoside triphosphate hydrolases"/>
    <property type="match status" value="2"/>
</dbReference>
<evidence type="ECO:0000256" key="1">
    <source>
        <dbReference type="SAM" id="Phobius"/>
    </source>
</evidence>
<gene>
    <name evidence="3" type="ORF">SCHPADRAFT_995240</name>
</gene>
<dbReference type="Gene3D" id="3.40.50.300">
    <property type="entry name" value="P-loop containing nucleotide triphosphate hydrolases"/>
    <property type="match status" value="1"/>
</dbReference>
<dbReference type="OrthoDB" id="3248936at2759"/>
<evidence type="ECO:0000313" key="3">
    <source>
        <dbReference type="EMBL" id="KLO16273.1"/>
    </source>
</evidence>